<dbReference type="Proteomes" id="UP000294901">
    <property type="component" value="Unassembled WGS sequence"/>
</dbReference>
<dbReference type="AlphaFoldDB" id="A0A4R6J7M7"/>
<proteinExistence type="predicted"/>
<accession>A0A4R6J7M7</accession>
<name>A0A4R6J7M7_9ACTN</name>
<organism evidence="1 2">
    <name type="scientific">Paractinoplanes brasiliensis</name>
    <dbReference type="NCBI Taxonomy" id="52695"/>
    <lineage>
        <taxon>Bacteria</taxon>
        <taxon>Bacillati</taxon>
        <taxon>Actinomycetota</taxon>
        <taxon>Actinomycetes</taxon>
        <taxon>Micromonosporales</taxon>
        <taxon>Micromonosporaceae</taxon>
        <taxon>Paractinoplanes</taxon>
    </lineage>
</organism>
<sequence>MNESCLGCVNMGLPSQPEAKWAGCGLGLSGPALVVRRREQAARGA</sequence>
<dbReference type="EMBL" id="SNWR01000002">
    <property type="protein sequence ID" value="TDO31520.1"/>
    <property type="molecule type" value="Genomic_DNA"/>
</dbReference>
<comment type="caution">
    <text evidence="1">The sequence shown here is derived from an EMBL/GenBank/DDBJ whole genome shotgun (WGS) entry which is preliminary data.</text>
</comment>
<gene>
    <name evidence="1" type="ORF">C8E87_6945</name>
</gene>
<protein>
    <submittedName>
        <fullName evidence="1">Uncharacterized protein</fullName>
    </submittedName>
</protein>
<keyword evidence="2" id="KW-1185">Reference proteome</keyword>
<reference evidence="1 2" key="1">
    <citation type="submission" date="2019-03" db="EMBL/GenBank/DDBJ databases">
        <title>Sequencing the genomes of 1000 actinobacteria strains.</title>
        <authorList>
            <person name="Klenk H.-P."/>
        </authorList>
    </citation>
    <scope>NUCLEOTIDE SEQUENCE [LARGE SCALE GENOMIC DNA]</scope>
    <source>
        <strain evidence="1 2">DSM 43805</strain>
    </source>
</reference>
<evidence type="ECO:0000313" key="1">
    <source>
        <dbReference type="EMBL" id="TDO31520.1"/>
    </source>
</evidence>
<evidence type="ECO:0000313" key="2">
    <source>
        <dbReference type="Proteomes" id="UP000294901"/>
    </source>
</evidence>